<dbReference type="SUPFAM" id="SSF51735">
    <property type="entry name" value="NAD(P)-binding Rossmann-fold domains"/>
    <property type="match status" value="1"/>
</dbReference>
<dbReference type="Gene3D" id="3.30.530.20">
    <property type="match status" value="1"/>
</dbReference>
<reference evidence="3 4" key="1">
    <citation type="submission" date="2019-07" db="EMBL/GenBank/DDBJ databases">
        <title>complete genome sequencing of Ornithinimicrobium sp. H23M54.</title>
        <authorList>
            <person name="Bae J.-W."/>
            <person name="Lee S.-Y."/>
        </authorList>
    </citation>
    <scope>NUCLEOTIDE SEQUENCE [LARGE SCALE GENOMIC DNA]</scope>
    <source>
        <strain evidence="3 4">H23M54</strain>
    </source>
</reference>
<proteinExistence type="predicted"/>
<dbReference type="RefSeq" id="WP_143783016.1">
    <property type="nucleotide sequence ID" value="NZ_CP041616.1"/>
</dbReference>
<dbReference type="Pfam" id="PF08338">
    <property type="entry name" value="DUF1731"/>
    <property type="match status" value="1"/>
</dbReference>
<dbReference type="Proteomes" id="UP000315395">
    <property type="component" value="Chromosome"/>
</dbReference>
<dbReference type="PANTHER" id="PTHR11092:SF0">
    <property type="entry name" value="EPIMERASE FAMILY PROTEIN SDR39U1"/>
    <property type="match status" value="1"/>
</dbReference>
<organism evidence="3 4">
    <name type="scientific">Ornithinimicrobium ciconiae</name>
    <dbReference type="NCBI Taxonomy" id="2594265"/>
    <lineage>
        <taxon>Bacteria</taxon>
        <taxon>Bacillati</taxon>
        <taxon>Actinomycetota</taxon>
        <taxon>Actinomycetes</taxon>
        <taxon>Micrococcales</taxon>
        <taxon>Ornithinimicrobiaceae</taxon>
        <taxon>Ornithinimicrobium</taxon>
    </lineage>
</organism>
<gene>
    <name evidence="3" type="ORF">FNH13_08290</name>
</gene>
<dbReference type="AlphaFoldDB" id="A0A516G9Y7"/>
<dbReference type="EMBL" id="CP041616">
    <property type="protein sequence ID" value="QDO88341.1"/>
    <property type="molecule type" value="Genomic_DNA"/>
</dbReference>
<dbReference type="KEGG" id="orz:FNH13_08290"/>
<evidence type="ECO:0000313" key="4">
    <source>
        <dbReference type="Proteomes" id="UP000315395"/>
    </source>
</evidence>
<protein>
    <submittedName>
        <fullName evidence="3">DUF1731 domain-containing protein</fullName>
    </submittedName>
</protein>
<dbReference type="Gene3D" id="3.40.50.720">
    <property type="entry name" value="NAD(P)-binding Rossmann-like Domain"/>
    <property type="match status" value="1"/>
</dbReference>
<evidence type="ECO:0000259" key="2">
    <source>
        <dbReference type="Pfam" id="PF08338"/>
    </source>
</evidence>
<dbReference type="Pfam" id="PF01370">
    <property type="entry name" value="Epimerase"/>
    <property type="match status" value="1"/>
</dbReference>
<evidence type="ECO:0000313" key="3">
    <source>
        <dbReference type="EMBL" id="QDO88341.1"/>
    </source>
</evidence>
<feature type="domain" description="DUF1731" evidence="2">
    <location>
        <begin position="436"/>
        <end position="484"/>
    </location>
</feature>
<dbReference type="SUPFAM" id="SSF55961">
    <property type="entry name" value="Bet v1-like"/>
    <property type="match status" value="1"/>
</dbReference>
<dbReference type="OrthoDB" id="9801773at2"/>
<sequence>MTWQRTLRHYLAIPADELWGVVGDPTRWPAWSRAISSFTLEPDEPHTYDGAPVSHTVAVVETQAARVTPGRRGHYLPARGWAAALHGRTAGPLRITDVTDGRSLAFEQPAPRGGTRVRWTLHPHEEGGTTLEQQVTVSGPATAAIVASIGKDLIADWPQAVTRLHRLLRPHPDAELLKVVVAGGSGTLGRSLCADLSTRGHDVVVLTRRVDPGLPHRQVEWDGLTLGPWVHELADDPARTAVVNLAGRLVDVRPTAANIADLRDSRVQATRALVVASQELATPLARWLQGSTTAIWSDAGEARLTERSPLPTGAAALPQMTGVAQPWEGAVQGANAEHMTVLRTSIVLQDGSPALDRLTQLTRVGLGGRVGSGQQWFSWIHLQDWLALVRASLALEPEVDLPDGILVAAAPHPVRNEELMATLRKRLRRPTAPPTPAPLVHVGGVVLRTDPALGLTGRHATSALTTDAGFEFTHPTLDGALRDLTG</sequence>
<dbReference type="InterPro" id="IPR036291">
    <property type="entry name" value="NAD(P)-bd_dom_sf"/>
</dbReference>
<name>A0A516G9Y7_9MICO</name>
<dbReference type="InterPro" id="IPR023393">
    <property type="entry name" value="START-like_dom_sf"/>
</dbReference>
<dbReference type="InterPro" id="IPR013549">
    <property type="entry name" value="DUF1731"/>
</dbReference>
<keyword evidence="4" id="KW-1185">Reference proteome</keyword>
<feature type="domain" description="NAD-dependent epimerase/dehydratase" evidence="1">
    <location>
        <begin position="179"/>
        <end position="310"/>
    </location>
</feature>
<dbReference type="InterPro" id="IPR001509">
    <property type="entry name" value="Epimerase_deHydtase"/>
</dbReference>
<evidence type="ECO:0000259" key="1">
    <source>
        <dbReference type="Pfam" id="PF01370"/>
    </source>
</evidence>
<dbReference type="PANTHER" id="PTHR11092">
    <property type="entry name" value="SUGAR NUCLEOTIDE EPIMERASE RELATED"/>
    <property type="match status" value="1"/>
</dbReference>
<accession>A0A516G9Y7</accession>